<dbReference type="Pfam" id="PF05553">
    <property type="entry name" value="DUF761"/>
    <property type="match status" value="1"/>
</dbReference>
<accession>A0A8X8WX65</accession>
<dbReference type="Proteomes" id="UP000298416">
    <property type="component" value="Unassembled WGS sequence"/>
</dbReference>
<proteinExistence type="predicted"/>
<reference evidence="1" key="1">
    <citation type="submission" date="2018-01" db="EMBL/GenBank/DDBJ databases">
        <authorList>
            <person name="Mao J.F."/>
        </authorList>
    </citation>
    <scope>NUCLEOTIDE SEQUENCE</scope>
    <source>
        <strain evidence="1">Huo1</strain>
        <tissue evidence="1">Leaf</tissue>
    </source>
</reference>
<protein>
    <submittedName>
        <fullName evidence="1">Uncharacterized protein</fullName>
    </submittedName>
</protein>
<dbReference type="PANTHER" id="PTHR33450">
    <property type="entry name" value="EMB|CAB67623.1-RELATED"/>
    <property type="match status" value="1"/>
</dbReference>
<sequence length="153" mass="17975">MLKKMMAMAASRVKVIKDMTRAIETRLIIQWLLLRGDKRMVRHLFHRRNRVKQFDIVEEGGDVFLPGDSEFIESNSVATSPASVVQVAEEMDGAMNMEDDYYDDAYPLETTKEEQEEEFKLEDDIDKVADLFIQRFHHRIWLQKQQSDEVIHA</sequence>
<keyword evidence="2" id="KW-1185">Reference proteome</keyword>
<evidence type="ECO:0000313" key="2">
    <source>
        <dbReference type="Proteomes" id="UP000298416"/>
    </source>
</evidence>
<dbReference type="InterPro" id="IPR008480">
    <property type="entry name" value="DUF761_pln"/>
</dbReference>
<comment type="caution">
    <text evidence="1">The sequence shown here is derived from an EMBL/GenBank/DDBJ whole genome shotgun (WGS) entry which is preliminary data.</text>
</comment>
<organism evidence="1">
    <name type="scientific">Salvia splendens</name>
    <name type="common">Scarlet sage</name>
    <dbReference type="NCBI Taxonomy" id="180675"/>
    <lineage>
        <taxon>Eukaryota</taxon>
        <taxon>Viridiplantae</taxon>
        <taxon>Streptophyta</taxon>
        <taxon>Embryophyta</taxon>
        <taxon>Tracheophyta</taxon>
        <taxon>Spermatophyta</taxon>
        <taxon>Magnoliopsida</taxon>
        <taxon>eudicotyledons</taxon>
        <taxon>Gunneridae</taxon>
        <taxon>Pentapetalae</taxon>
        <taxon>asterids</taxon>
        <taxon>lamiids</taxon>
        <taxon>Lamiales</taxon>
        <taxon>Lamiaceae</taxon>
        <taxon>Nepetoideae</taxon>
        <taxon>Mentheae</taxon>
        <taxon>Salviinae</taxon>
        <taxon>Salvia</taxon>
        <taxon>Salvia subgen. Calosphace</taxon>
        <taxon>core Calosphace</taxon>
    </lineage>
</organism>
<evidence type="ECO:0000313" key="1">
    <source>
        <dbReference type="EMBL" id="KAG6402848.1"/>
    </source>
</evidence>
<dbReference type="EMBL" id="PNBA02000013">
    <property type="protein sequence ID" value="KAG6402848.1"/>
    <property type="molecule type" value="Genomic_DNA"/>
</dbReference>
<gene>
    <name evidence="1" type="ORF">SASPL_135062</name>
</gene>
<name>A0A8X8WX65_SALSN</name>
<reference evidence="1" key="2">
    <citation type="submission" date="2020-08" db="EMBL/GenBank/DDBJ databases">
        <title>Plant Genome Project.</title>
        <authorList>
            <person name="Zhang R.-G."/>
        </authorList>
    </citation>
    <scope>NUCLEOTIDE SEQUENCE</scope>
    <source>
        <strain evidence="1">Huo1</strain>
        <tissue evidence="1">Leaf</tissue>
    </source>
</reference>
<dbReference type="AlphaFoldDB" id="A0A8X8WX65"/>